<dbReference type="Gene3D" id="3.40.50.150">
    <property type="entry name" value="Vaccinia Virus protein VP39"/>
    <property type="match status" value="1"/>
</dbReference>
<dbReference type="GO" id="GO:0032259">
    <property type="term" value="P:methylation"/>
    <property type="evidence" value="ECO:0007669"/>
    <property type="project" value="UniProtKB-KW"/>
</dbReference>
<organism evidence="1 2">
    <name type="scientific">Marinicella sediminis</name>
    <dbReference type="NCBI Taxonomy" id="1792834"/>
    <lineage>
        <taxon>Bacteria</taxon>
        <taxon>Pseudomonadati</taxon>
        <taxon>Pseudomonadota</taxon>
        <taxon>Gammaproteobacteria</taxon>
        <taxon>Lysobacterales</taxon>
        <taxon>Marinicellaceae</taxon>
        <taxon>Marinicella</taxon>
    </lineage>
</organism>
<dbReference type="InterPro" id="IPR029063">
    <property type="entry name" value="SAM-dependent_MTases_sf"/>
</dbReference>
<dbReference type="Proteomes" id="UP001595533">
    <property type="component" value="Unassembled WGS sequence"/>
</dbReference>
<dbReference type="Pfam" id="PF13489">
    <property type="entry name" value="Methyltransf_23"/>
    <property type="match status" value="1"/>
</dbReference>
<dbReference type="RefSeq" id="WP_077412328.1">
    <property type="nucleotide sequence ID" value="NZ_JBHRTS010000009.1"/>
</dbReference>
<dbReference type="SUPFAM" id="SSF53335">
    <property type="entry name" value="S-adenosyl-L-methionine-dependent methyltransferases"/>
    <property type="match status" value="1"/>
</dbReference>
<keyword evidence="1" id="KW-0489">Methyltransferase</keyword>
<gene>
    <name evidence="1" type="ORF">ACFODZ_15575</name>
</gene>
<protein>
    <submittedName>
        <fullName evidence="1">Class I SAM-dependent methyltransferase</fullName>
        <ecNumber evidence="1">2.1.1.-</ecNumber>
    </submittedName>
</protein>
<keyword evidence="1" id="KW-0808">Transferase</keyword>
<sequence length="351" mass="40292">MPSNTHIKSLIKKLKSPATSESESLRQELNQLINDDLFLNSYLQDVIDAAKQNQSDDELLRLFGIISQRLEYVEHWDNGEVNLTRKLIEDGMIAPHQIKPHIRYSDEEYSRFYAKQNAVIAGRVAGNKNAFNRFRDHTQLKFKRNYDHCIRKSHAISVIESHMSMLDSMNLRCNRKWLDIGCGNGLIANAVHPGRHTGNHWQVVGCDLQESKIQIANNNRCKGRSFYQQNVLDQLNLHHSNEAHFDIISMFEFCEHLSDPFSLLKQINEHPFKLMVIATPLEQKFNLIGDVTPDPVHLWSFSVSAISQMLSSIGLDVVYDSEIKVGRHGKGMDWLTVIACKPEYTASFRSF</sequence>
<dbReference type="EC" id="2.1.1.-" evidence="1"/>
<dbReference type="GO" id="GO:0008168">
    <property type="term" value="F:methyltransferase activity"/>
    <property type="evidence" value="ECO:0007669"/>
    <property type="project" value="UniProtKB-KW"/>
</dbReference>
<evidence type="ECO:0000313" key="2">
    <source>
        <dbReference type="Proteomes" id="UP001595533"/>
    </source>
</evidence>
<comment type="caution">
    <text evidence="1">The sequence shown here is derived from an EMBL/GenBank/DDBJ whole genome shotgun (WGS) entry which is preliminary data.</text>
</comment>
<accession>A0ABV7JFM8</accession>
<dbReference type="EMBL" id="JBHRTS010000009">
    <property type="protein sequence ID" value="MFC3195674.1"/>
    <property type="molecule type" value="Genomic_DNA"/>
</dbReference>
<proteinExistence type="predicted"/>
<reference evidence="2" key="1">
    <citation type="journal article" date="2019" name="Int. J. Syst. Evol. Microbiol.">
        <title>The Global Catalogue of Microorganisms (GCM) 10K type strain sequencing project: providing services to taxonomists for standard genome sequencing and annotation.</title>
        <authorList>
            <consortium name="The Broad Institute Genomics Platform"/>
            <consortium name="The Broad Institute Genome Sequencing Center for Infectious Disease"/>
            <person name="Wu L."/>
            <person name="Ma J."/>
        </authorList>
    </citation>
    <scope>NUCLEOTIDE SEQUENCE [LARGE SCALE GENOMIC DNA]</scope>
    <source>
        <strain evidence="2">KCTC 42953</strain>
    </source>
</reference>
<keyword evidence="2" id="KW-1185">Reference proteome</keyword>
<evidence type="ECO:0000313" key="1">
    <source>
        <dbReference type="EMBL" id="MFC3195674.1"/>
    </source>
</evidence>
<name>A0ABV7JFM8_9GAMM</name>
<dbReference type="CDD" id="cd02440">
    <property type="entry name" value="AdoMet_MTases"/>
    <property type="match status" value="1"/>
</dbReference>